<organism evidence="1 2">
    <name type="scientific">Cetraspora pellucida</name>
    <dbReference type="NCBI Taxonomy" id="1433469"/>
    <lineage>
        <taxon>Eukaryota</taxon>
        <taxon>Fungi</taxon>
        <taxon>Fungi incertae sedis</taxon>
        <taxon>Mucoromycota</taxon>
        <taxon>Glomeromycotina</taxon>
        <taxon>Glomeromycetes</taxon>
        <taxon>Diversisporales</taxon>
        <taxon>Gigasporaceae</taxon>
        <taxon>Cetraspora</taxon>
    </lineage>
</organism>
<proteinExistence type="predicted"/>
<evidence type="ECO:0000313" key="2">
    <source>
        <dbReference type="Proteomes" id="UP000789366"/>
    </source>
</evidence>
<gene>
    <name evidence="1" type="ORF">SPELUC_LOCUS12958</name>
</gene>
<evidence type="ECO:0000313" key="1">
    <source>
        <dbReference type="EMBL" id="CAG8728785.1"/>
    </source>
</evidence>
<feature type="non-terminal residue" evidence="1">
    <location>
        <position position="1"/>
    </location>
</feature>
<accession>A0ACA9PX16</accession>
<protein>
    <submittedName>
        <fullName evidence="1">6691_t:CDS:1</fullName>
    </submittedName>
</protein>
<comment type="caution">
    <text evidence="1">The sequence shown here is derived from an EMBL/GenBank/DDBJ whole genome shotgun (WGS) entry which is preliminary data.</text>
</comment>
<keyword evidence="2" id="KW-1185">Reference proteome</keyword>
<sequence length="109" mass="12702">KAALISVTSLNINYNHALDPMTNSYATKNQTLLKAIMQEIFFYITKRNLSATIQRRLLSAKFPNITIYPHDLQNLIQKYKVANWKENDASKLLRQLLTKKSEEQGWEVF</sequence>
<dbReference type="Proteomes" id="UP000789366">
    <property type="component" value="Unassembled WGS sequence"/>
</dbReference>
<reference evidence="1" key="1">
    <citation type="submission" date="2021-06" db="EMBL/GenBank/DDBJ databases">
        <authorList>
            <person name="Kallberg Y."/>
            <person name="Tangrot J."/>
            <person name="Rosling A."/>
        </authorList>
    </citation>
    <scope>NUCLEOTIDE SEQUENCE</scope>
    <source>
        <strain evidence="1">28 12/20/2015</strain>
    </source>
</reference>
<dbReference type="EMBL" id="CAJVPW010032425">
    <property type="protein sequence ID" value="CAG8728785.1"/>
    <property type="molecule type" value="Genomic_DNA"/>
</dbReference>
<name>A0ACA9PX16_9GLOM</name>